<dbReference type="GO" id="GO:0016758">
    <property type="term" value="F:hexosyltransferase activity"/>
    <property type="evidence" value="ECO:0007669"/>
    <property type="project" value="UniProtKB-ARBA"/>
</dbReference>
<keyword evidence="1" id="KW-0472">Membrane</keyword>
<keyword evidence="1" id="KW-1133">Transmembrane helix</keyword>
<feature type="transmembrane region" description="Helical" evidence="1">
    <location>
        <begin position="240"/>
        <end position="261"/>
    </location>
</feature>
<dbReference type="RefSeq" id="WP_120187316.1">
    <property type="nucleotide sequence ID" value="NZ_RAQM01000010.1"/>
</dbReference>
<dbReference type="PANTHER" id="PTHR22916">
    <property type="entry name" value="GLYCOSYLTRANSFERASE"/>
    <property type="match status" value="1"/>
</dbReference>
<dbReference type="InterPro" id="IPR029044">
    <property type="entry name" value="Nucleotide-diphossugar_trans"/>
</dbReference>
<organism evidence="3 4">
    <name type="scientific">Tenacibaculum lutimaris</name>
    <dbReference type="NCBI Taxonomy" id="285258"/>
    <lineage>
        <taxon>Bacteria</taxon>
        <taxon>Pseudomonadati</taxon>
        <taxon>Bacteroidota</taxon>
        <taxon>Flavobacteriia</taxon>
        <taxon>Flavobacteriales</taxon>
        <taxon>Flavobacteriaceae</taxon>
        <taxon>Tenacibaculum</taxon>
    </lineage>
</organism>
<feature type="domain" description="Glycosyltransferase 2-like" evidence="2">
    <location>
        <begin position="6"/>
        <end position="136"/>
    </location>
</feature>
<reference evidence="3 4" key="1">
    <citation type="submission" date="2018-09" db="EMBL/GenBank/DDBJ databases">
        <title>Genomic Encyclopedia of Archaeal and Bacterial Type Strains, Phase II (KMG-II): from individual species to whole genera.</title>
        <authorList>
            <person name="Goeker M."/>
        </authorList>
    </citation>
    <scope>NUCLEOTIDE SEQUENCE [LARGE SCALE GENOMIC DNA]</scope>
    <source>
        <strain evidence="3 4">DSM 16505</strain>
    </source>
</reference>
<dbReference type="PANTHER" id="PTHR22916:SF64">
    <property type="entry name" value="TRANSFERASE, PUTATIVE-RELATED"/>
    <property type="match status" value="1"/>
</dbReference>
<proteinExistence type="predicted"/>
<sequence>MNLQFSIIVPVYNRPQEIDELLDSLTKQELKDDFEVLIVEDGSENSSEEIVKKYTAQLNLNYFYKENSGAGASRNYGMQRASGNYFIILDSDVIVPSQYLSEVKKALQENYADAFGGPDAAHPSFTSLQKAINYSMTSVLTTGGIRGKKKSVGKFQPRSFNLGLSKVAFEKTKGFSKMKAGEDIDLTFRLWENGFETQLIDKAFVYHKRRSTVKQFFKQTFAFGTARPILNKKYPETAKLTYWFPSLFIIGIDFSIIVAFFGCWQLLIFYGFYFTCIFLDSLLQNKNLKVALLSVVTTITQFYGYGLGFLESRFLKK</sequence>
<accession>A0A420DZF2</accession>
<feature type="transmembrane region" description="Helical" evidence="1">
    <location>
        <begin position="290"/>
        <end position="310"/>
    </location>
</feature>
<evidence type="ECO:0000256" key="1">
    <source>
        <dbReference type="SAM" id="Phobius"/>
    </source>
</evidence>
<keyword evidence="4" id="KW-1185">Reference proteome</keyword>
<dbReference type="SUPFAM" id="SSF53448">
    <property type="entry name" value="Nucleotide-diphospho-sugar transferases"/>
    <property type="match status" value="1"/>
</dbReference>
<feature type="transmembrane region" description="Helical" evidence="1">
    <location>
        <begin position="267"/>
        <end position="283"/>
    </location>
</feature>
<dbReference type="Gene3D" id="3.90.550.10">
    <property type="entry name" value="Spore Coat Polysaccharide Biosynthesis Protein SpsA, Chain A"/>
    <property type="match status" value="1"/>
</dbReference>
<dbReference type="Proteomes" id="UP000285780">
    <property type="component" value="Unassembled WGS sequence"/>
</dbReference>
<dbReference type="Pfam" id="PF00535">
    <property type="entry name" value="Glycos_transf_2"/>
    <property type="match status" value="1"/>
</dbReference>
<protein>
    <submittedName>
        <fullName evidence="3">Cellulose synthase/poly-beta-1,6-N-acetylglucosamine synthase-like glycosyltransferase</fullName>
    </submittedName>
</protein>
<comment type="caution">
    <text evidence="3">The sequence shown here is derived from an EMBL/GenBank/DDBJ whole genome shotgun (WGS) entry which is preliminary data.</text>
</comment>
<evidence type="ECO:0000259" key="2">
    <source>
        <dbReference type="Pfam" id="PF00535"/>
    </source>
</evidence>
<keyword evidence="1" id="KW-0812">Transmembrane</keyword>
<dbReference type="EMBL" id="RAQM01000010">
    <property type="protein sequence ID" value="RKF03226.1"/>
    <property type="molecule type" value="Genomic_DNA"/>
</dbReference>
<evidence type="ECO:0000313" key="4">
    <source>
        <dbReference type="Proteomes" id="UP000285780"/>
    </source>
</evidence>
<evidence type="ECO:0000313" key="3">
    <source>
        <dbReference type="EMBL" id="RKF03226.1"/>
    </source>
</evidence>
<dbReference type="AlphaFoldDB" id="A0A420DZF2"/>
<gene>
    <name evidence="3" type="ORF">C8N26_2216</name>
</gene>
<dbReference type="InterPro" id="IPR001173">
    <property type="entry name" value="Glyco_trans_2-like"/>
</dbReference>
<name>A0A420DZF2_9FLAO</name>
<keyword evidence="3" id="KW-0808">Transferase</keyword>